<evidence type="ECO:0000256" key="3">
    <source>
        <dbReference type="PROSITE-ProRule" id="PRU00339"/>
    </source>
</evidence>
<dbReference type="InterPro" id="IPR019734">
    <property type="entry name" value="TPR_rpt"/>
</dbReference>
<gene>
    <name evidence="4" type="ORF">CYCCA115_LOCUS11326</name>
</gene>
<evidence type="ECO:0000256" key="2">
    <source>
        <dbReference type="ARBA" id="ARBA00022803"/>
    </source>
</evidence>
<evidence type="ECO:0008006" key="6">
    <source>
        <dbReference type="Google" id="ProtNLM"/>
    </source>
</evidence>
<accession>A0AAD2FP01</accession>
<keyword evidence="2 3" id="KW-0802">TPR repeat</keyword>
<proteinExistence type="predicted"/>
<organism evidence="4 5">
    <name type="scientific">Cylindrotheca closterium</name>
    <dbReference type="NCBI Taxonomy" id="2856"/>
    <lineage>
        <taxon>Eukaryota</taxon>
        <taxon>Sar</taxon>
        <taxon>Stramenopiles</taxon>
        <taxon>Ochrophyta</taxon>
        <taxon>Bacillariophyta</taxon>
        <taxon>Bacillariophyceae</taxon>
        <taxon>Bacillariophycidae</taxon>
        <taxon>Bacillariales</taxon>
        <taxon>Bacillariaceae</taxon>
        <taxon>Cylindrotheca</taxon>
    </lineage>
</organism>
<dbReference type="PANTHER" id="PTHR45641">
    <property type="entry name" value="TETRATRICOPEPTIDE REPEAT PROTEIN (AFU_ORTHOLOGUE AFUA_6G03870)"/>
    <property type="match status" value="1"/>
</dbReference>
<protein>
    <recommendedName>
        <fullName evidence="6">Kinesin light chain</fullName>
    </recommendedName>
</protein>
<dbReference type="Gene3D" id="1.25.40.10">
    <property type="entry name" value="Tetratricopeptide repeat domain"/>
    <property type="match status" value="3"/>
</dbReference>
<dbReference type="EMBL" id="CAKOGP040001736">
    <property type="protein sequence ID" value="CAJ1947823.1"/>
    <property type="molecule type" value="Genomic_DNA"/>
</dbReference>
<dbReference type="SMART" id="SM00028">
    <property type="entry name" value="TPR"/>
    <property type="match status" value="7"/>
</dbReference>
<dbReference type="SUPFAM" id="SSF48452">
    <property type="entry name" value="TPR-like"/>
    <property type="match status" value="3"/>
</dbReference>
<evidence type="ECO:0000313" key="5">
    <source>
        <dbReference type="Proteomes" id="UP001295423"/>
    </source>
</evidence>
<name>A0AAD2FP01_9STRA</name>
<feature type="repeat" description="TPR" evidence="3">
    <location>
        <begin position="94"/>
        <end position="127"/>
    </location>
</feature>
<dbReference type="PANTHER" id="PTHR45641:SF1">
    <property type="entry name" value="AAA+ ATPASE DOMAIN-CONTAINING PROTEIN"/>
    <property type="match status" value="1"/>
</dbReference>
<dbReference type="InterPro" id="IPR011990">
    <property type="entry name" value="TPR-like_helical_dom_sf"/>
</dbReference>
<evidence type="ECO:0000313" key="4">
    <source>
        <dbReference type="EMBL" id="CAJ1947823.1"/>
    </source>
</evidence>
<dbReference type="Pfam" id="PF13424">
    <property type="entry name" value="TPR_12"/>
    <property type="match status" value="4"/>
</dbReference>
<feature type="repeat" description="TPR" evidence="3">
    <location>
        <begin position="52"/>
        <end position="85"/>
    </location>
</feature>
<dbReference type="PROSITE" id="PS50293">
    <property type="entry name" value="TPR_REGION"/>
    <property type="match status" value="1"/>
</dbReference>
<comment type="caution">
    <text evidence="4">The sequence shown here is derived from an EMBL/GenBank/DDBJ whole genome shotgun (WGS) entry which is preliminary data.</text>
</comment>
<feature type="repeat" description="TPR" evidence="3">
    <location>
        <begin position="319"/>
        <end position="352"/>
    </location>
</feature>
<sequence>MNGNNKLASVENLMEKFHVYSDQGNNQKAKETLQTALEIQTTKLGDDHLAVAMILHHLGIVLKREGNSDEALESLNRALAIRVKNLGEKHFDTAKTYESIGRLFVEQGNHEKAEEMFQKAVDISLEILPHDDSDLMNLYQLLALSLQMQDKYSEATKIQKSILGTLLETHGEDHFAVVKSYVGIARLLVKENRFDDAHQMLDKSIEICSRLQALGDFDATILAGALGYKAPLLEVQGDWEGAMELFNKVIVIQQEEVGEKHRLTAQAYEALALAYVRRGMLEDAIKVYVKSITIWKTVLVNGHSKIKEVTNAIKVFKHTKALNEQGLAMKAQGDFEKAIQLFQEALNVCNKAMGDLHPHMAIVNENISSVKVEQGLLEDAIAASAEALKIRRRTLGDDHIDTKKRMEAHRSLLKRLLESPSYNILLPIE</sequence>
<dbReference type="AlphaFoldDB" id="A0AAD2FP01"/>
<dbReference type="Proteomes" id="UP001295423">
    <property type="component" value="Unassembled WGS sequence"/>
</dbReference>
<keyword evidence="5" id="KW-1185">Reference proteome</keyword>
<evidence type="ECO:0000256" key="1">
    <source>
        <dbReference type="ARBA" id="ARBA00022737"/>
    </source>
</evidence>
<reference evidence="4" key="1">
    <citation type="submission" date="2023-08" db="EMBL/GenBank/DDBJ databases">
        <authorList>
            <person name="Audoor S."/>
            <person name="Bilcke G."/>
        </authorList>
    </citation>
    <scope>NUCLEOTIDE SEQUENCE</scope>
</reference>
<dbReference type="Pfam" id="PF13181">
    <property type="entry name" value="TPR_8"/>
    <property type="match status" value="1"/>
</dbReference>
<keyword evidence="1" id="KW-0677">Repeat</keyword>
<dbReference type="PROSITE" id="PS50005">
    <property type="entry name" value="TPR"/>
    <property type="match status" value="3"/>
</dbReference>